<evidence type="ECO:0000256" key="1">
    <source>
        <dbReference type="SAM" id="MobiDB-lite"/>
    </source>
</evidence>
<dbReference type="EMBL" id="BK016263">
    <property type="protein sequence ID" value="DAG05690.1"/>
    <property type="molecule type" value="Genomic_DNA"/>
</dbReference>
<proteinExistence type="predicted"/>
<accession>A0A8S5VFZ9</accession>
<organism evidence="2">
    <name type="scientific">Podoviridae sp. ct6BA50</name>
    <dbReference type="NCBI Taxonomy" id="2825221"/>
    <lineage>
        <taxon>Viruses</taxon>
        <taxon>Duplodnaviria</taxon>
        <taxon>Heunggongvirae</taxon>
        <taxon>Uroviricota</taxon>
        <taxon>Caudoviricetes</taxon>
    </lineage>
</organism>
<feature type="region of interest" description="Disordered" evidence="1">
    <location>
        <begin position="1"/>
        <end position="28"/>
    </location>
</feature>
<reference evidence="2" key="1">
    <citation type="journal article" date="2021" name="Proc. Natl. Acad. Sci. U.S.A.">
        <title>A Catalog of Tens of Thousands of Viruses from Human Metagenomes Reveals Hidden Associations with Chronic Diseases.</title>
        <authorList>
            <person name="Tisza M.J."/>
            <person name="Buck C.B."/>
        </authorList>
    </citation>
    <scope>NUCLEOTIDE SEQUENCE</scope>
    <source>
        <strain evidence="2">Ct6BA50</strain>
    </source>
</reference>
<feature type="compositionally biased region" description="Basic and acidic residues" evidence="1">
    <location>
        <begin position="135"/>
        <end position="156"/>
    </location>
</feature>
<feature type="region of interest" description="Disordered" evidence="1">
    <location>
        <begin position="135"/>
        <end position="164"/>
    </location>
</feature>
<feature type="compositionally biased region" description="Basic residues" evidence="1">
    <location>
        <begin position="7"/>
        <end position="20"/>
    </location>
</feature>
<name>A0A8S5VFZ9_9CAUD</name>
<protein>
    <submittedName>
        <fullName evidence="2">Uncharacterized protein</fullName>
    </submittedName>
</protein>
<sequence length="164" mass="19418">MASYSCKNRKPPPGKLRQRATKPSSWRPWEGVSVAKNKGFRRRDAAQKQRAIDTGITMHQLVGQVDLDALILTLAYGECMGNDRWGRERIERFCLEWRQNTAYVYRGLDPEDPEADAVRADVDKRLFAKTTEDDRTPWEERYPMQQRETLEEETKRMKNWRKRK</sequence>
<evidence type="ECO:0000313" key="2">
    <source>
        <dbReference type="EMBL" id="DAG05690.1"/>
    </source>
</evidence>